<dbReference type="OrthoDB" id="9802525at2"/>
<gene>
    <name evidence="3" type="ORF">E1H14_06890</name>
</gene>
<dbReference type="PANTHER" id="PTHR45947">
    <property type="entry name" value="SULFOQUINOVOSYL TRANSFERASE SQD2"/>
    <property type="match status" value="1"/>
</dbReference>
<keyword evidence="3" id="KW-0808">Transferase</keyword>
<evidence type="ECO:0000259" key="2">
    <source>
        <dbReference type="Pfam" id="PF13439"/>
    </source>
</evidence>
<keyword evidence="4" id="KW-1185">Reference proteome</keyword>
<reference evidence="3 4" key="1">
    <citation type="submission" date="2019-03" db="EMBL/GenBank/DDBJ databases">
        <title>Nitrincola sp. nov. isolated from an Indian soda lake.</title>
        <authorList>
            <person name="Joshi A."/>
            <person name="Thite S.V."/>
            <person name="Joseph N."/>
            <person name="Dhotre D."/>
            <person name="Moorthy M."/>
            <person name="Shouche Y.S."/>
        </authorList>
    </citation>
    <scope>NUCLEOTIDE SEQUENCE [LARGE SCALE GENOMIC DNA]</scope>
    <source>
        <strain evidence="3 4">MEB193</strain>
    </source>
</reference>
<feature type="domain" description="Glycosyltransferase subfamily 4-like N-terminal" evidence="2">
    <location>
        <begin position="524"/>
        <end position="674"/>
    </location>
</feature>
<dbReference type="Gene3D" id="3.20.20.140">
    <property type="entry name" value="Metal-dependent hydrolases"/>
    <property type="match status" value="1"/>
</dbReference>
<dbReference type="PANTHER" id="PTHR45947:SF3">
    <property type="entry name" value="SULFOQUINOVOSYL TRANSFERASE SQD2"/>
    <property type="match status" value="1"/>
</dbReference>
<evidence type="ECO:0000313" key="3">
    <source>
        <dbReference type="EMBL" id="KAA0875140.1"/>
    </source>
</evidence>
<evidence type="ECO:0000313" key="4">
    <source>
        <dbReference type="Proteomes" id="UP000325302"/>
    </source>
</evidence>
<sequence>MKVSPFHQQLREDYRQFIQQGLASQDAQSCLRLDLHCHDANSDVPDELWGRLLGLPETWLKTKDLVQQLQGAGCQALTITNHNNARSCWALMEQGLDILAAAEFTCHFPDGHLSVHVLTYGFTPEQEGRLQRLRHNIYEFLAYTRLHHLPTVLPHPLFFYSKRQKIDPRLLDRLAILFERFEVLNGQRGVWQNQLTRAWVESLTPERLDRLSREQGIALDEFCQHPYRKVMTGGSDDHNGIFAGHCGTQLWVPNLQQVLKDQPASQLALQALREGHCVPYGDPGGSERLTTSFLDYFAQVALNMEDPGLLRLFMHQGPMQDKLLCLGVSNVMQELRRHRYTLTFLHTFHKSLAGKRPKLWTSLGVSREFKPVLKRVKQIARTRRQQPEYLTQCLEESIPGLFTDISRILFARLGEEWARVSTQTKACGSLDQLLSHLEMPTSLRSLFGAERQTPKSMNSVNLLRWMDRLTFPSLAGAVTAGASFAGTQVLYANREFLNQLADELNTHQHPQRVLWLTDSFQGSNGVSAVLKTLLQEVRERHLPIDLLVCDPELNTQAHLQVVRPLQSIPLEPLSDQVLHLPDLLEIQRLFEQGGYDRIVCSTELVMGLVALYLKQAYSVPASFYLHTDWLSYFEQTQPHHRQHLDRLRRLLRLFYQQFDQLLVLNTAQAQWLSSEAMNIPVEKVKLTRHWVNQVFQPLRDQAGKIGLVKDEVLLYVGRLSDEKGVKQLPALFAQIKARFPKAQLWIAGDGPLKAELEAQMPHARFLGWLPISSLVEIYQQASLLVLPSRFDTFGCVVLEALSCGLPVVAYRDKGPQDILQHEICGYLVESEQEMLHACMTYFSCPPLHAAMREAAFQRAQSYQAGEILAKLLSDLGLGQHTSTSMMPIKGMSLEAVSSDGVAALERAVVKVGVAEERAAERL</sequence>
<name>A0A5A9W2Z9_9GAMM</name>
<dbReference type="SUPFAM" id="SSF89550">
    <property type="entry name" value="PHP domain-like"/>
    <property type="match status" value="1"/>
</dbReference>
<feature type="domain" description="Glycosyl transferase family 1" evidence="1">
    <location>
        <begin position="708"/>
        <end position="857"/>
    </location>
</feature>
<dbReference type="RefSeq" id="WP_149390720.1">
    <property type="nucleotide sequence ID" value="NZ_SMRS01000004.1"/>
</dbReference>
<dbReference type="Pfam" id="PF13439">
    <property type="entry name" value="Glyco_transf_4"/>
    <property type="match status" value="1"/>
</dbReference>
<dbReference type="AlphaFoldDB" id="A0A5A9W2Z9"/>
<organism evidence="3 4">
    <name type="scientific">Nitrincola tapanii</name>
    <dbReference type="NCBI Taxonomy" id="1708751"/>
    <lineage>
        <taxon>Bacteria</taxon>
        <taxon>Pseudomonadati</taxon>
        <taxon>Pseudomonadota</taxon>
        <taxon>Gammaproteobacteria</taxon>
        <taxon>Oceanospirillales</taxon>
        <taxon>Oceanospirillaceae</taxon>
        <taxon>Nitrincola</taxon>
    </lineage>
</organism>
<evidence type="ECO:0000259" key="1">
    <source>
        <dbReference type="Pfam" id="PF00534"/>
    </source>
</evidence>
<dbReference type="Proteomes" id="UP000325302">
    <property type="component" value="Unassembled WGS sequence"/>
</dbReference>
<proteinExistence type="predicted"/>
<dbReference type="EMBL" id="SMRS01000004">
    <property type="protein sequence ID" value="KAA0875140.1"/>
    <property type="molecule type" value="Genomic_DNA"/>
</dbReference>
<accession>A0A5A9W2Z9</accession>
<dbReference type="GO" id="GO:0016757">
    <property type="term" value="F:glycosyltransferase activity"/>
    <property type="evidence" value="ECO:0007669"/>
    <property type="project" value="InterPro"/>
</dbReference>
<dbReference type="InterPro" id="IPR016195">
    <property type="entry name" value="Pol/histidinol_Pase-like"/>
</dbReference>
<dbReference type="SUPFAM" id="SSF53756">
    <property type="entry name" value="UDP-Glycosyltransferase/glycogen phosphorylase"/>
    <property type="match status" value="1"/>
</dbReference>
<dbReference type="Pfam" id="PF00534">
    <property type="entry name" value="Glycos_transf_1"/>
    <property type="match status" value="1"/>
</dbReference>
<dbReference type="InterPro" id="IPR050194">
    <property type="entry name" value="Glycosyltransferase_grp1"/>
</dbReference>
<dbReference type="Gene3D" id="3.40.50.2000">
    <property type="entry name" value="Glycogen Phosphorylase B"/>
    <property type="match status" value="2"/>
</dbReference>
<protein>
    <submittedName>
        <fullName evidence="3">Glycosyltransferase</fullName>
    </submittedName>
</protein>
<dbReference type="InterPro" id="IPR028098">
    <property type="entry name" value="Glyco_trans_4-like_N"/>
</dbReference>
<comment type="caution">
    <text evidence="3">The sequence shown here is derived from an EMBL/GenBank/DDBJ whole genome shotgun (WGS) entry which is preliminary data.</text>
</comment>
<dbReference type="InterPro" id="IPR001296">
    <property type="entry name" value="Glyco_trans_1"/>
</dbReference>